<feature type="transmembrane region" description="Helical" evidence="11">
    <location>
        <begin position="102"/>
        <end position="126"/>
    </location>
</feature>
<dbReference type="InterPro" id="IPR008915">
    <property type="entry name" value="Peptidase_M50"/>
</dbReference>
<evidence type="ECO:0000256" key="6">
    <source>
        <dbReference type="ARBA" id="ARBA00022801"/>
    </source>
</evidence>
<dbReference type="InterPro" id="IPR001478">
    <property type="entry name" value="PDZ"/>
</dbReference>
<evidence type="ECO:0000256" key="11">
    <source>
        <dbReference type="RuleBase" id="RU362031"/>
    </source>
</evidence>
<dbReference type="Proteomes" id="UP000644507">
    <property type="component" value="Unassembled WGS sequence"/>
</dbReference>
<dbReference type="SMART" id="SM00228">
    <property type="entry name" value="PDZ"/>
    <property type="match status" value="2"/>
</dbReference>
<keyword evidence="4" id="KW-0645">Protease</keyword>
<dbReference type="InterPro" id="IPR041489">
    <property type="entry name" value="PDZ_6"/>
</dbReference>
<reference evidence="13" key="1">
    <citation type="journal article" date="2014" name="Int. J. Syst. Evol. Microbiol.">
        <title>Complete genome sequence of Corynebacterium casei LMG S-19264T (=DSM 44701T), isolated from a smear-ripened cheese.</title>
        <authorList>
            <consortium name="US DOE Joint Genome Institute (JGI-PGF)"/>
            <person name="Walter F."/>
            <person name="Albersmeier A."/>
            <person name="Kalinowski J."/>
            <person name="Ruckert C."/>
        </authorList>
    </citation>
    <scope>NUCLEOTIDE SEQUENCE</scope>
    <source>
        <strain evidence="13">KCTC 12988</strain>
    </source>
</reference>
<evidence type="ECO:0000313" key="13">
    <source>
        <dbReference type="EMBL" id="GHC55541.1"/>
    </source>
</evidence>
<feature type="domain" description="PDZ" evidence="12">
    <location>
        <begin position="214"/>
        <end position="271"/>
    </location>
</feature>
<comment type="cofactor">
    <cofactor evidence="1 11">
        <name>Zn(2+)</name>
        <dbReference type="ChEBI" id="CHEBI:29105"/>
    </cofactor>
</comment>
<keyword evidence="11" id="KW-0479">Metal-binding</keyword>
<comment type="caution">
    <text evidence="13">The sequence shown here is derived from an EMBL/GenBank/DDBJ whole genome shotgun (WGS) entry which is preliminary data.</text>
</comment>
<evidence type="ECO:0000313" key="14">
    <source>
        <dbReference type="Proteomes" id="UP000644507"/>
    </source>
</evidence>
<dbReference type="Pfam" id="PF17820">
    <property type="entry name" value="PDZ_6"/>
    <property type="match status" value="2"/>
</dbReference>
<dbReference type="PANTHER" id="PTHR42837">
    <property type="entry name" value="REGULATOR OF SIGMA-E PROTEASE RSEP"/>
    <property type="match status" value="1"/>
</dbReference>
<keyword evidence="9 11" id="KW-0482">Metalloprotease</keyword>
<feature type="transmembrane region" description="Helical" evidence="11">
    <location>
        <begin position="425"/>
        <end position="446"/>
    </location>
</feature>
<dbReference type="AlphaFoldDB" id="A0A918TN52"/>
<dbReference type="Pfam" id="PF02163">
    <property type="entry name" value="Peptidase_M50"/>
    <property type="match status" value="1"/>
</dbReference>
<accession>A0A918TN52</accession>
<feature type="transmembrane region" description="Helical" evidence="11">
    <location>
        <begin position="7"/>
        <end position="24"/>
    </location>
</feature>
<evidence type="ECO:0000256" key="5">
    <source>
        <dbReference type="ARBA" id="ARBA00022692"/>
    </source>
</evidence>
<dbReference type="InterPro" id="IPR036034">
    <property type="entry name" value="PDZ_sf"/>
</dbReference>
<sequence>MEILVNLIAIVVVVLLFNFMIFIHELGHFLAAKWRGLAVDKFYIWFGKPIWKKTIGGVEYGIGSIPAGGYVALPQMAPMESIEGGDSTRRKELPPITPLDKIIVAFAGPLFSFGLAFAAACLVWVVGKPRGTVDTTVVGYVQAGSPADQAGIQVGDEIVSVDGKEVDKFFGGLSGFSERVMLSENKTVRVGVKRGEQELTLTSGFLSKENSWWQRKAMREIGVSYASDMDVIFVQEESPADRAGLKVGDRVLSISGIAVKSHLHLGDILKENLGKTLPMTIKRGEEELVLQVDSVIPIDKVTKEPQPDGQPKIGAGFSSPVDQSLVKPNPFVQVKESVELMVSTIQAIVAKDSNVGIQHLSGPIGIGGAMFDFIRSDYAIQLILWFMVVLNINLAIMNLLPFPVLDGGHIVFAIGEWIRGRPVKLRILEVVQTGFVVVLLSLFVYITTKDIGDRFFGGGDQWGAGGWAWPELASTSEPATPLEPAPVP</sequence>
<keyword evidence="8 11" id="KW-1133">Transmembrane helix</keyword>
<keyword evidence="7 11" id="KW-0862">Zinc</keyword>
<gene>
    <name evidence="13" type="ORF">GCM10007100_22690</name>
</gene>
<keyword evidence="5 11" id="KW-0812">Transmembrane</keyword>
<organism evidence="13 14">
    <name type="scientific">Roseibacillus persicicus</name>
    <dbReference type="NCBI Taxonomy" id="454148"/>
    <lineage>
        <taxon>Bacteria</taxon>
        <taxon>Pseudomonadati</taxon>
        <taxon>Verrucomicrobiota</taxon>
        <taxon>Verrucomicrobiia</taxon>
        <taxon>Verrucomicrobiales</taxon>
        <taxon>Verrucomicrobiaceae</taxon>
        <taxon>Roseibacillus</taxon>
    </lineage>
</organism>
<dbReference type="GO" id="GO:0004222">
    <property type="term" value="F:metalloendopeptidase activity"/>
    <property type="evidence" value="ECO:0007669"/>
    <property type="project" value="InterPro"/>
</dbReference>
<name>A0A918TN52_9BACT</name>
<evidence type="ECO:0000259" key="12">
    <source>
        <dbReference type="PROSITE" id="PS50106"/>
    </source>
</evidence>
<evidence type="ECO:0000256" key="4">
    <source>
        <dbReference type="ARBA" id="ARBA00022670"/>
    </source>
</evidence>
<feature type="transmembrane region" description="Helical" evidence="11">
    <location>
        <begin position="382"/>
        <end position="405"/>
    </location>
</feature>
<reference evidence="13" key="2">
    <citation type="submission" date="2020-09" db="EMBL/GenBank/DDBJ databases">
        <authorList>
            <person name="Sun Q."/>
            <person name="Kim S."/>
        </authorList>
    </citation>
    <scope>NUCLEOTIDE SEQUENCE</scope>
    <source>
        <strain evidence="13">KCTC 12988</strain>
    </source>
</reference>
<keyword evidence="14" id="KW-1185">Reference proteome</keyword>
<comment type="subcellular location">
    <subcellularLocation>
        <location evidence="2">Membrane</location>
        <topology evidence="2">Multi-pass membrane protein</topology>
    </subcellularLocation>
</comment>
<proteinExistence type="inferred from homology"/>
<dbReference type="PANTHER" id="PTHR42837:SF2">
    <property type="entry name" value="MEMBRANE METALLOPROTEASE ARASP2, CHLOROPLASTIC-RELATED"/>
    <property type="match status" value="1"/>
</dbReference>
<evidence type="ECO:0000256" key="9">
    <source>
        <dbReference type="ARBA" id="ARBA00023049"/>
    </source>
</evidence>
<evidence type="ECO:0000256" key="10">
    <source>
        <dbReference type="ARBA" id="ARBA00023136"/>
    </source>
</evidence>
<keyword evidence="10 11" id="KW-0472">Membrane</keyword>
<dbReference type="NCBIfam" id="TIGR00054">
    <property type="entry name" value="RIP metalloprotease RseP"/>
    <property type="match status" value="1"/>
</dbReference>
<dbReference type="EMBL" id="BMXI01000009">
    <property type="protein sequence ID" value="GHC55541.1"/>
    <property type="molecule type" value="Genomic_DNA"/>
</dbReference>
<evidence type="ECO:0000256" key="2">
    <source>
        <dbReference type="ARBA" id="ARBA00004141"/>
    </source>
</evidence>
<dbReference type="InterPro" id="IPR004387">
    <property type="entry name" value="Pept_M50_Zn"/>
</dbReference>
<dbReference type="RefSeq" id="WP_189570079.1">
    <property type="nucleotide sequence ID" value="NZ_BMXI01000009.1"/>
</dbReference>
<comment type="similarity">
    <text evidence="3 11">Belongs to the peptidase M50B family.</text>
</comment>
<keyword evidence="6 11" id="KW-0378">Hydrolase</keyword>
<evidence type="ECO:0000256" key="8">
    <source>
        <dbReference type="ARBA" id="ARBA00022989"/>
    </source>
</evidence>
<protein>
    <recommendedName>
        <fullName evidence="11">Zinc metalloprotease</fullName>
        <ecNumber evidence="11">3.4.24.-</ecNumber>
    </recommendedName>
</protein>
<dbReference type="GO" id="GO:0006508">
    <property type="term" value="P:proteolysis"/>
    <property type="evidence" value="ECO:0007669"/>
    <property type="project" value="UniProtKB-KW"/>
</dbReference>
<dbReference type="PROSITE" id="PS50106">
    <property type="entry name" value="PDZ"/>
    <property type="match status" value="2"/>
</dbReference>
<evidence type="ECO:0000256" key="1">
    <source>
        <dbReference type="ARBA" id="ARBA00001947"/>
    </source>
</evidence>
<dbReference type="Gene3D" id="2.30.42.10">
    <property type="match status" value="2"/>
</dbReference>
<dbReference type="CDD" id="cd06163">
    <property type="entry name" value="S2P-M50_PDZ_RseP-like"/>
    <property type="match status" value="1"/>
</dbReference>
<evidence type="ECO:0000256" key="3">
    <source>
        <dbReference type="ARBA" id="ARBA00007931"/>
    </source>
</evidence>
<dbReference type="GO" id="GO:0016020">
    <property type="term" value="C:membrane"/>
    <property type="evidence" value="ECO:0007669"/>
    <property type="project" value="UniProtKB-SubCell"/>
</dbReference>
<dbReference type="SUPFAM" id="SSF50156">
    <property type="entry name" value="PDZ domain-like"/>
    <property type="match status" value="2"/>
</dbReference>
<dbReference type="GO" id="GO:0046872">
    <property type="term" value="F:metal ion binding"/>
    <property type="evidence" value="ECO:0007669"/>
    <property type="project" value="UniProtKB-KW"/>
</dbReference>
<evidence type="ECO:0000256" key="7">
    <source>
        <dbReference type="ARBA" id="ARBA00022833"/>
    </source>
</evidence>
<dbReference type="EC" id="3.4.24.-" evidence="11"/>
<feature type="domain" description="PDZ" evidence="12">
    <location>
        <begin position="137"/>
        <end position="166"/>
    </location>
</feature>